<protein>
    <submittedName>
        <fullName evidence="1">Uncharacterized protein</fullName>
    </submittedName>
</protein>
<dbReference type="EMBL" id="AOIJ01000033">
    <property type="protein sequence ID" value="ELY82858.1"/>
    <property type="molecule type" value="Genomic_DNA"/>
</dbReference>
<accession>L9ZCH3</accession>
<gene>
    <name evidence="1" type="ORF">C486_03244</name>
</gene>
<organism evidence="1 2">
    <name type="scientific">Natrinema gari JCM 14663</name>
    <dbReference type="NCBI Taxonomy" id="1230459"/>
    <lineage>
        <taxon>Archaea</taxon>
        <taxon>Methanobacteriati</taxon>
        <taxon>Methanobacteriota</taxon>
        <taxon>Stenosarchaea group</taxon>
        <taxon>Halobacteria</taxon>
        <taxon>Halobacteriales</taxon>
        <taxon>Natrialbaceae</taxon>
        <taxon>Natrinema</taxon>
    </lineage>
</organism>
<proteinExistence type="predicted"/>
<keyword evidence="2" id="KW-1185">Reference proteome</keyword>
<evidence type="ECO:0000313" key="2">
    <source>
        <dbReference type="Proteomes" id="UP000011592"/>
    </source>
</evidence>
<name>L9ZCH3_9EURY</name>
<sequence>MVIHLIERAAIDPSDEYDEPLFTGSIWGARHGERVLITAATGRQ</sequence>
<dbReference type="Proteomes" id="UP000011592">
    <property type="component" value="Unassembled WGS sequence"/>
</dbReference>
<comment type="caution">
    <text evidence="1">The sequence shown here is derived from an EMBL/GenBank/DDBJ whole genome shotgun (WGS) entry which is preliminary data.</text>
</comment>
<evidence type="ECO:0000313" key="1">
    <source>
        <dbReference type="EMBL" id="ELY82858.1"/>
    </source>
</evidence>
<reference evidence="1 2" key="1">
    <citation type="journal article" date="2014" name="PLoS Genet.">
        <title>Phylogenetically driven sequencing of extremely halophilic archaea reveals strategies for static and dynamic osmo-response.</title>
        <authorList>
            <person name="Becker E.A."/>
            <person name="Seitzer P.M."/>
            <person name="Tritt A."/>
            <person name="Larsen D."/>
            <person name="Krusor M."/>
            <person name="Yao A.I."/>
            <person name="Wu D."/>
            <person name="Madern D."/>
            <person name="Eisen J.A."/>
            <person name="Darling A.E."/>
            <person name="Facciotti M.T."/>
        </authorList>
    </citation>
    <scope>NUCLEOTIDE SEQUENCE [LARGE SCALE GENOMIC DNA]</scope>
    <source>
        <strain evidence="1 2">JCM 14663</strain>
    </source>
</reference>
<dbReference type="AlphaFoldDB" id="L9ZCH3"/>
<dbReference type="PATRIC" id="fig|1230459.4.peg.644"/>